<evidence type="ECO:0000256" key="1">
    <source>
        <dbReference type="SAM" id="Coils"/>
    </source>
</evidence>
<keyword evidence="3" id="KW-1185">Reference proteome</keyword>
<evidence type="ECO:0000313" key="2">
    <source>
        <dbReference type="EnsemblMetazoa" id="XP_014259699.1"/>
    </source>
</evidence>
<sequence length="396" mass="45877">MDSLRADLSTMEEVVENIKSLETVIKKLRDELNEINKPKGLIKSLSEEIEILRKETNTIHAKQEAKIKEYEVKQLCSLKERIENLKKDVSTYQEKNESLSQKHRSEIAHLEKMSEQVDPVDYKALLDTLKQLKDENVYIKSALEKYKNLDSELLDVSSDKENIALSLKYLANEQSELSASSAETIDKLKTAKLALEEEQEQNAIMLSELATLKSGPTRLDDGTSLFYEVEGKRQKLLNNLKILANKYEQMKTVCLQKESEKNRLMQDNAMFQSLLDNDIEQKHFDNEINNTSVQRIKDLKIICSSLKDRPESKKTVMVSEKDGNYSWLPSLLEKYKSDAKLSEERLHSHKRKLTEIQSRHFDALQKQNEIKKEHANLLKQKEEVQLKLAQEKHGMN</sequence>
<feature type="coiled-coil region" evidence="1">
    <location>
        <begin position="332"/>
        <end position="392"/>
    </location>
</feature>
<accession>A0A8I6SAN6</accession>
<dbReference type="AlphaFoldDB" id="A0A8I6SAN6"/>
<keyword evidence="1" id="KW-0175">Coiled coil</keyword>
<dbReference type="KEGG" id="clec:106672632"/>
<feature type="coiled-coil region" evidence="1">
    <location>
        <begin position="181"/>
        <end position="208"/>
    </location>
</feature>
<reference evidence="2" key="1">
    <citation type="submission" date="2022-01" db="UniProtKB">
        <authorList>
            <consortium name="EnsemblMetazoa"/>
        </authorList>
    </citation>
    <scope>IDENTIFICATION</scope>
</reference>
<dbReference type="RefSeq" id="XP_014259699.1">
    <property type="nucleotide sequence ID" value="XM_014404213.2"/>
</dbReference>
<organism evidence="2 3">
    <name type="scientific">Cimex lectularius</name>
    <name type="common">Bed bug</name>
    <name type="synonym">Acanthia lectularia</name>
    <dbReference type="NCBI Taxonomy" id="79782"/>
    <lineage>
        <taxon>Eukaryota</taxon>
        <taxon>Metazoa</taxon>
        <taxon>Ecdysozoa</taxon>
        <taxon>Arthropoda</taxon>
        <taxon>Hexapoda</taxon>
        <taxon>Insecta</taxon>
        <taxon>Pterygota</taxon>
        <taxon>Neoptera</taxon>
        <taxon>Paraneoptera</taxon>
        <taxon>Hemiptera</taxon>
        <taxon>Heteroptera</taxon>
        <taxon>Panheteroptera</taxon>
        <taxon>Cimicomorpha</taxon>
        <taxon>Cimicidae</taxon>
        <taxon>Cimex</taxon>
    </lineage>
</organism>
<dbReference type="Proteomes" id="UP000494040">
    <property type="component" value="Unassembled WGS sequence"/>
</dbReference>
<dbReference type="EnsemblMetazoa" id="XM_014404213.2">
    <property type="protein sequence ID" value="XP_014259699.1"/>
    <property type="gene ID" value="LOC106672632"/>
</dbReference>
<protein>
    <submittedName>
        <fullName evidence="2">Uncharacterized protein</fullName>
    </submittedName>
</protein>
<dbReference type="GeneID" id="106672632"/>
<name>A0A8I6SAN6_CIMLE</name>
<proteinExistence type="predicted"/>
<feature type="coiled-coil region" evidence="1">
    <location>
        <begin position="1"/>
        <end position="31"/>
    </location>
</feature>
<evidence type="ECO:0000313" key="3">
    <source>
        <dbReference type="Proteomes" id="UP000494040"/>
    </source>
</evidence>